<keyword evidence="2" id="KW-0677">Repeat</keyword>
<dbReference type="KEGG" id="xtr:101731180"/>
<dbReference type="GeneID" id="101731180"/>
<dbReference type="Xenbase" id="XB-GENE-29085159">
    <property type="gene designation" value="LOC101731180"/>
</dbReference>
<dbReference type="OrthoDB" id="1517790at2759"/>
<evidence type="ECO:0000313" key="4">
    <source>
        <dbReference type="RefSeq" id="XP_031758118.1"/>
    </source>
</evidence>
<name>A0A8J1JJS3_XENTR</name>
<keyword evidence="1" id="KW-0433">Leucine-rich repeat</keyword>
<evidence type="ECO:0000313" key="5">
    <source>
        <dbReference type="Xenbase" id="XB-GENE-29085159"/>
    </source>
</evidence>
<dbReference type="Gene3D" id="3.80.10.10">
    <property type="entry name" value="Ribonuclease Inhibitor"/>
    <property type="match status" value="1"/>
</dbReference>
<dbReference type="PANTHER" id="PTHR18849:SF4">
    <property type="entry name" value="GENE 29133-RELATED"/>
    <property type="match status" value="1"/>
</dbReference>
<dbReference type="InterPro" id="IPR001611">
    <property type="entry name" value="Leu-rich_rpt"/>
</dbReference>
<gene>
    <name evidence="4 5" type="primary">LOC101731180</name>
</gene>
<evidence type="ECO:0000256" key="1">
    <source>
        <dbReference type="ARBA" id="ARBA00022614"/>
    </source>
</evidence>
<dbReference type="InterPro" id="IPR032675">
    <property type="entry name" value="LRR_dom_sf"/>
</dbReference>
<dbReference type="RefSeq" id="XP_031758118.1">
    <property type="nucleotide sequence ID" value="XM_031902258.1"/>
</dbReference>
<evidence type="ECO:0000256" key="2">
    <source>
        <dbReference type="ARBA" id="ARBA00022737"/>
    </source>
</evidence>
<sequence length="292" mass="33873">MQRKLLLNYISHHPVLVPCSSGVNTSSNSFSKSYSSHCSDFTDTYNSAPVLSRNRGLLQRVSRDSGISSPLPCDPFKYLTWHKLKEHDVQGTQIRCPRVREGPSYEELVTRGEVHLFQEERDITDKEIWRKRLQENWEQCLNVNLSYQGLGDPYQQNNFHRILRRLIRVERLWLVDNSLKDLSAIRLPRCTELNLSRNHFTSFKKLPKLPAIQHLSLAENNIETLSGLSNLKHSPLESLLLKSNPCEFLEDYRIQVFSILPNLKTLDGIPKLPEDWSTTEESHFLFSKCTIL</sequence>
<dbReference type="AGR" id="Xenbase:XB-GENE-29085159"/>
<proteinExistence type="predicted"/>
<accession>A0A8J1JJS3</accession>
<reference evidence="4" key="1">
    <citation type="submission" date="2025-08" db="UniProtKB">
        <authorList>
            <consortium name="RefSeq"/>
        </authorList>
    </citation>
    <scope>IDENTIFICATION</scope>
    <source>
        <strain evidence="4">Nigerian</strain>
        <tissue evidence="4">Liver and blood</tissue>
    </source>
</reference>
<dbReference type="PROSITE" id="PS51450">
    <property type="entry name" value="LRR"/>
    <property type="match status" value="1"/>
</dbReference>
<dbReference type="Proteomes" id="UP000008143">
    <property type="component" value="Chromosome 5"/>
</dbReference>
<organism evidence="3 4">
    <name type="scientific">Xenopus tropicalis</name>
    <name type="common">Western clawed frog</name>
    <name type="synonym">Silurana tropicalis</name>
    <dbReference type="NCBI Taxonomy" id="8364"/>
    <lineage>
        <taxon>Eukaryota</taxon>
        <taxon>Metazoa</taxon>
        <taxon>Chordata</taxon>
        <taxon>Craniata</taxon>
        <taxon>Vertebrata</taxon>
        <taxon>Euteleostomi</taxon>
        <taxon>Amphibia</taxon>
        <taxon>Batrachia</taxon>
        <taxon>Anura</taxon>
        <taxon>Pipoidea</taxon>
        <taxon>Pipidae</taxon>
        <taxon>Xenopodinae</taxon>
        <taxon>Xenopus</taxon>
        <taxon>Silurana</taxon>
    </lineage>
</organism>
<dbReference type="PANTHER" id="PTHR18849">
    <property type="entry name" value="LEUCINE RICH REPEAT PROTEIN"/>
    <property type="match status" value="1"/>
</dbReference>
<dbReference type="AlphaFoldDB" id="A0A8J1JJS3"/>
<evidence type="ECO:0000313" key="3">
    <source>
        <dbReference type="Proteomes" id="UP000008143"/>
    </source>
</evidence>
<keyword evidence="3" id="KW-1185">Reference proteome</keyword>
<protein>
    <submittedName>
        <fullName evidence="4">Uncharacterized protein LOC101731180 isoform X1</fullName>
    </submittedName>
</protein>
<dbReference type="OMA" id="YLTWHKV"/>
<dbReference type="SUPFAM" id="SSF52058">
    <property type="entry name" value="L domain-like"/>
    <property type="match status" value="1"/>
</dbReference>